<organism evidence="1 2">
    <name type="scientific">Iris pallida</name>
    <name type="common">Sweet iris</name>
    <dbReference type="NCBI Taxonomy" id="29817"/>
    <lineage>
        <taxon>Eukaryota</taxon>
        <taxon>Viridiplantae</taxon>
        <taxon>Streptophyta</taxon>
        <taxon>Embryophyta</taxon>
        <taxon>Tracheophyta</taxon>
        <taxon>Spermatophyta</taxon>
        <taxon>Magnoliopsida</taxon>
        <taxon>Liliopsida</taxon>
        <taxon>Asparagales</taxon>
        <taxon>Iridaceae</taxon>
        <taxon>Iridoideae</taxon>
        <taxon>Irideae</taxon>
        <taxon>Iris</taxon>
    </lineage>
</organism>
<reference evidence="1" key="1">
    <citation type="journal article" date="2023" name="GigaByte">
        <title>Genome assembly of the bearded iris, Iris pallida Lam.</title>
        <authorList>
            <person name="Bruccoleri R.E."/>
            <person name="Oakeley E.J."/>
            <person name="Faust A.M.E."/>
            <person name="Altorfer M."/>
            <person name="Dessus-Babus S."/>
            <person name="Burckhardt D."/>
            <person name="Oertli M."/>
            <person name="Naumann U."/>
            <person name="Petersen F."/>
            <person name="Wong J."/>
        </authorList>
    </citation>
    <scope>NUCLEOTIDE SEQUENCE</scope>
    <source>
        <strain evidence="1">GSM-AAB239-AS_SAM_17_03QT</strain>
    </source>
</reference>
<name>A0AAX6GIJ9_IRIPA</name>
<dbReference type="Proteomes" id="UP001140949">
    <property type="component" value="Unassembled WGS sequence"/>
</dbReference>
<sequence length="184" mass="20149">MAMTTMLPSPVLRHFDDEIRGNSPIGAPLFSRRRSLSSATARASMTTEISFSSGGGYFPDRLNRSPPPPRRDLWLAVSSDDGATRSLPAADRSRVFLAAVSSSATVCDTGNRRAERTRGAIPRRHLAVHDDEDLFLLSVSDTTRTVSDIDFLLLSSVGRGFTFQHVSAVLNVLVSRVRGWSMKK</sequence>
<dbReference type="AlphaFoldDB" id="A0AAX6GIJ9"/>
<evidence type="ECO:0000313" key="1">
    <source>
        <dbReference type="EMBL" id="KAJ6828524.1"/>
    </source>
</evidence>
<protein>
    <submittedName>
        <fullName evidence="1">Uncharacterized protein</fullName>
    </submittedName>
</protein>
<gene>
    <name evidence="1" type="ORF">M6B38_362195</name>
</gene>
<proteinExistence type="predicted"/>
<keyword evidence="2" id="KW-1185">Reference proteome</keyword>
<reference evidence="1" key="2">
    <citation type="submission" date="2023-04" db="EMBL/GenBank/DDBJ databases">
        <authorList>
            <person name="Bruccoleri R.E."/>
            <person name="Oakeley E.J."/>
            <person name="Faust A.-M."/>
            <person name="Dessus-Babus S."/>
            <person name="Altorfer M."/>
            <person name="Burckhardt D."/>
            <person name="Oertli M."/>
            <person name="Naumann U."/>
            <person name="Petersen F."/>
            <person name="Wong J."/>
        </authorList>
    </citation>
    <scope>NUCLEOTIDE SEQUENCE</scope>
    <source>
        <strain evidence="1">GSM-AAB239-AS_SAM_17_03QT</strain>
        <tissue evidence="1">Leaf</tissue>
    </source>
</reference>
<accession>A0AAX6GIJ9</accession>
<dbReference type="EMBL" id="JANAVB010019200">
    <property type="protein sequence ID" value="KAJ6828524.1"/>
    <property type="molecule type" value="Genomic_DNA"/>
</dbReference>
<comment type="caution">
    <text evidence="1">The sequence shown here is derived from an EMBL/GenBank/DDBJ whole genome shotgun (WGS) entry which is preliminary data.</text>
</comment>
<evidence type="ECO:0000313" key="2">
    <source>
        <dbReference type="Proteomes" id="UP001140949"/>
    </source>
</evidence>